<evidence type="ECO:0000313" key="3">
    <source>
        <dbReference type="Proteomes" id="UP000077069"/>
    </source>
</evidence>
<dbReference type="AlphaFoldDB" id="A0A177C0Y2"/>
<proteinExistence type="predicted"/>
<sequence length="189" mass="21027">MYTSVRNIRSGWAATGLYPFNPDRVLKDIPKPLGEIAIPGNTIASTGILDAMLQMPMIPVTPVIAEALTSLHDIIKQDSNVPDETRRRIQKLRTLLKAYNQFLFKINSEAKTRRSIRLVVLGKAKVMSFEDLEEARIKRAAKDEAAARKRRRGPKRKGPRLEAEGGLPVSESKVMRVDEALAATNAARP</sequence>
<dbReference type="Proteomes" id="UP000077069">
    <property type="component" value="Unassembled WGS sequence"/>
</dbReference>
<gene>
    <name evidence="2" type="ORF">CC84DRAFT_1198677</name>
</gene>
<dbReference type="STRING" id="1460663.A0A177C0Y2"/>
<protein>
    <submittedName>
        <fullName evidence="2">Uncharacterized protein</fullName>
    </submittedName>
</protein>
<dbReference type="RefSeq" id="XP_018031819.1">
    <property type="nucleotide sequence ID" value="XM_018181581.1"/>
</dbReference>
<organism evidence="2 3">
    <name type="scientific">Paraphaeosphaeria sporulosa</name>
    <dbReference type="NCBI Taxonomy" id="1460663"/>
    <lineage>
        <taxon>Eukaryota</taxon>
        <taxon>Fungi</taxon>
        <taxon>Dikarya</taxon>
        <taxon>Ascomycota</taxon>
        <taxon>Pezizomycotina</taxon>
        <taxon>Dothideomycetes</taxon>
        <taxon>Pleosporomycetidae</taxon>
        <taxon>Pleosporales</taxon>
        <taxon>Massarineae</taxon>
        <taxon>Didymosphaeriaceae</taxon>
        <taxon>Paraphaeosphaeria</taxon>
    </lineage>
</organism>
<dbReference type="EMBL" id="KV441557">
    <property type="protein sequence ID" value="OAG01454.1"/>
    <property type="molecule type" value="Genomic_DNA"/>
</dbReference>
<evidence type="ECO:0000256" key="1">
    <source>
        <dbReference type="SAM" id="MobiDB-lite"/>
    </source>
</evidence>
<evidence type="ECO:0000313" key="2">
    <source>
        <dbReference type="EMBL" id="OAG01454.1"/>
    </source>
</evidence>
<dbReference type="InParanoid" id="A0A177C0Y2"/>
<feature type="compositionally biased region" description="Basic residues" evidence="1">
    <location>
        <begin position="148"/>
        <end position="158"/>
    </location>
</feature>
<feature type="region of interest" description="Disordered" evidence="1">
    <location>
        <begin position="142"/>
        <end position="169"/>
    </location>
</feature>
<reference evidence="2 3" key="1">
    <citation type="submission" date="2016-05" db="EMBL/GenBank/DDBJ databases">
        <title>Comparative analysis of secretome profiles of manganese(II)-oxidizing ascomycete fungi.</title>
        <authorList>
            <consortium name="DOE Joint Genome Institute"/>
            <person name="Zeiner C.A."/>
            <person name="Purvine S.O."/>
            <person name="Zink E.M."/>
            <person name="Wu S."/>
            <person name="Pasa-Tolic L."/>
            <person name="Chaput D.L."/>
            <person name="Haridas S."/>
            <person name="Grigoriev I.V."/>
            <person name="Santelli C.M."/>
            <person name="Hansel C.M."/>
        </authorList>
    </citation>
    <scope>NUCLEOTIDE SEQUENCE [LARGE SCALE GENOMIC DNA]</scope>
    <source>
        <strain evidence="2 3">AP3s5-JAC2a</strain>
    </source>
</reference>
<name>A0A177C0Y2_9PLEO</name>
<accession>A0A177C0Y2</accession>
<dbReference type="GeneID" id="28765067"/>
<dbReference type="OrthoDB" id="3791570at2759"/>
<keyword evidence="3" id="KW-1185">Reference proteome</keyword>